<keyword evidence="1" id="KW-1133">Transmembrane helix</keyword>
<reference evidence="2 3" key="1">
    <citation type="submission" date="2022-07" db="EMBL/GenBank/DDBJ databases">
        <title>Genome-wide signatures of adaptation to extreme environments.</title>
        <authorList>
            <person name="Cho C.H."/>
            <person name="Yoon H.S."/>
        </authorList>
    </citation>
    <scope>NUCLEOTIDE SEQUENCE [LARGE SCALE GENOMIC DNA]</scope>
    <source>
        <strain evidence="2 3">DBV 063 E5</strain>
    </source>
</reference>
<dbReference type="EMBL" id="JANCYW010000002">
    <property type="protein sequence ID" value="KAK4534753.1"/>
    <property type="molecule type" value="Genomic_DNA"/>
</dbReference>
<evidence type="ECO:0000313" key="2">
    <source>
        <dbReference type="EMBL" id="KAK4534753.1"/>
    </source>
</evidence>
<protein>
    <submittedName>
        <fullName evidence="2">Uncharacterized protein</fullName>
    </submittedName>
</protein>
<keyword evidence="1" id="KW-0812">Transmembrane</keyword>
<dbReference type="AlphaFoldDB" id="A0AAV9IS78"/>
<dbReference type="Proteomes" id="UP001301350">
    <property type="component" value="Unassembled WGS sequence"/>
</dbReference>
<organism evidence="2 3">
    <name type="scientific">Cyanidium caldarium</name>
    <name type="common">Red alga</name>
    <dbReference type="NCBI Taxonomy" id="2771"/>
    <lineage>
        <taxon>Eukaryota</taxon>
        <taxon>Rhodophyta</taxon>
        <taxon>Bangiophyceae</taxon>
        <taxon>Cyanidiales</taxon>
        <taxon>Cyanidiaceae</taxon>
        <taxon>Cyanidium</taxon>
    </lineage>
</organism>
<sequence length="169" mass="18700">MPPGTAFLPGIAFRHRPQRFHLVRPIQSPVHPVPVARCRRRRRRPPLARPLRAMLDATLQEVASAFAGGCVGVMGTLIALELLKTRIRERKQCPYCAGRGRLVCGQCYALGHRPAGDGHHGANPCNQCDSSGYVTCNHCEGSGSLLPFEAEQALLKSYEDEWIQDDLFQ</sequence>
<feature type="transmembrane region" description="Helical" evidence="1">
    <location>
        <begin position="62"/>
        <end position="83"/>
    </location>
</feature>
<evidence type="ECO:0000313" key="3">
    <source>
        <dbReference type="Proteomes" id="UP001301350"/>
    </source>
</evidence>
<accession>A0AAV9IS78</accession>
<proteinExistence type="predicted"/>
<evidence type="ECO:0000256" key="1">
    <source>
        <dbReference type="SAM" id="Phobius"/>
    </source>
</evidence>
<comment type="caution">
    <text evidence="2">The sequence shown here is derived from an EMBL/GenBank/DDBJ whole genome shotgun (WGS) entry which is preliminary data.</text>
</comment>
<keyword evidence="3" id="KW-1185">Reference proteome</keyword>
<keyword evidence="1" id="KW-0472">Membrane</keyword>
<name>A0AAV9IS78_CYACA</name>
<gene>
    <name evidence="2" type="ORF">CDCA_CDCA02G0778</name>
</gene>